<feature type="transmembrane region" description="Helical" evidence="1">
    <location>
        <begin position="75"/>
        <end position="97"/>
    </location>
</feature>
<dbReference type="InterPro" id="IPR051135">
    <property type="entry name" value="Gal/GlcNAc/GalNAc_ST"/>
</dbReference>
<keyword evidence="1" id="KW-0812">Transmembrane</keyword>
<evidence type="ECO:0000259" key="2">
    <source>
        <dbReference type="Pfam" id="PF00685"/>
    </source>
</evidence>
<evidence type="ECO:0000256" key="1">
    <source>
        <dbReference type="SAM" id="Phobius"/>
    </source>
</evidence>
<gene>
    <name evidence="3" type="ORF">GHT06_015568</name>
</gene>
<accession>A0AAD5PW83</accession>
<reference evidence="3 4" key="1">
    <citation type="submission" date="2022-05" db="EMBL/GenBank/DDBJ databases">
        <title>A multi-omics perspective on studying reproductive biology in Daphnia sinensis.</title>
        <authorList>
            <person name="Jia J."/>
        </authorList>
    </citation>
    <scope>NUCLEOTIDE SEQUENCE [LARGE SCALE GENOMIC DNA]</scope>
    <source>
        <strain evidence="3 4">WSL</strain>
    </source>
</reference>
<keyword evidence="4" id="KW-1185">Reference proteome</keyword>
<organism evidence="3 4">
    <name type="scientific">Daphnia sinensis</name>
    <dbReference type="NCBI Taxonomy" id="1820382"/>
    <lineage>
        <taxon>Eukaryota</taxon>
        <taxon>Metazoa</taxon>
        <taxon>Ecdysozoa</taxon>
        <taxon>Arthropoda</taxon>
        <taxon>Crustacea</taxon>
        <taxon>Branchiopoda</taxon>
        <taxon>Diplostraca</taxon>
        <taxon>Cladocera</taxon>
        <taxon>Anomopoda</taxon>
        <taxon>Daphniidae</taxon>
        <taxon>Daphnia</taxon>
        <taxon>Daphnia similis group</taxon>
    </lineage>
</organism>
<dbReference type="InterPro" id="IPR027417">
    <property type="entry name" value="P-loop_NTPase"/>
</dbReference>
<keyword evidence="1" id="KW-0472">Membrane</keyword>
<dbReference type="AlphaFoldDB" id="A0AAD5PW83"/>
<protein>
    <recommendedName>
        <fullName evidence="2">Sulfotransferase domain-containing protein</fullName>
    </recommendedName>
</protein>
<dbReference type="Gene3D" id="3.40.50.300">
    <property type="entry name" value="P-loop containing nucleotide triphosphate hydrolases"/>
    <property type="match status" value="1"/>
</dbReference>
<evidence type="ECO:0000313" key="3">
    <source>
        <dbReference type="EMBL" id="KAI9558779.1"/>
    </source>
</evidence>
<name>A0AAD5PW83_9CRUS</name>
<dbReference type="InterPro" id="IPR000863">
    <property type="entry name" value="Sulfotransferase_dom"/>
</dbReference>
<dbReference type="PANTHER" id="PTHR10704:SF44">
    <property type="entry name" value="LD35051P-RELATED"/>
    <property type="match status" value="1"/>
</dbReference>
<dbReference type="SUPFAM" id="SSF52540">
    <property type="entry name" value="P-loop containing nucleoside triphosphate hydrolases"/>
    <property type="match status" value="1"/>
</dbReference>
<feature type="domain" description="Sulfotransferase" evidence="2">
    <location>
        <begin position="165"/>
        <end position="433"/>
    </location>
</feature>
<evidence type="ECO:0000313" key="4">
    <source>
        <dbReference type="Proteomes" id="UP000820818"/>
    </source>
</evidence>
<proteinExistence type="predicted"/>
<dbReference type="GO" id="GO:0006790">
    <property type="term" value="P:sulfur compound metabolic process"/>
    <property type="evidence" value="ECO:0007669"/>
    <property type="project" value="TreeGrafter"/>
</dbReference>
<dbReference type="Proteomes" id="UP000820818">
    <property type="component" value="Linkage Group LG5"/>
</dbReference>
<dbReference type="EMBL" id="WJBH02000005">
    <property type="protein sequence ID" value="KAI9558779.1"/>
    <property type="molecule type" value="Genomic_DNA"/>
</dbReference>
<dbReference type="Pfam" id="PF00685">
    <property type="entry name" value="Sulfotransfer_1"/>
    <property type="match status" value="1"/>
</dbReference>
<keyword evidence="1" id="KW-1133">Transmembrane helix</keyword>
<comment type="caution">
    <text evidence="3">The sequence shown here is derived from an EMBL/GenBank/DDBJ whole genome shotgun (WGS) entry which is preliminary data.</text>
</comment>
<dbReference type="GO" id="GO:0001517">
    <property type="term" value="F:N-acetylglucosamine 6-O-sulfotransferase activity"/>
    <property type="evidence" value="ECO:0007669"/>
    <property type="project" value="TreeGrafter"/>
</dbReference>
<sequence length="439" mass="50200">MVFFFCQTPPEILDKLLCVLASAVWGYLRHHKLKLQCKEVLSSFVQLETWRQKPASLGRRFRTTDRFRMRCGNKLLIAMLFILIVLFYRITITPLTFTNAAYSNSGNQNALKGQTGDSLDSDLSEGIRAVRMKQFVEGSKGLLLDQSVDISTRTSAVEFLPPISKILIVTTWRSGSSFLGEVISSLPDVFYSYEPMAYFETNNGSKTELIRSLFQCQFPAGYLSYINGVEVPRRKFMILNKRVWGACRHNRTLCNQPEFVGQQCSTSNIHLMKTVRLRVKELSPLLITDPAFTNWKIIYLVRDPRGVMSSRNNLQWCVRDPACNDAGRLCSEVNEDLEELNRLQNLFPNQLYLLKFEDLSANVETETKKLFQFLNMPFSRSVKDYLARHTQSNPPVHRPGETFRESKSVASAWKTKMSMDRIANITGVCIPTLKILGIL</sequence>
<dbReference type="GO" id="GO:0006044">
    <property type="term" value="P:N-acetylglucosamine metabolic process"/>
    <property type="evidence" value="ECO:0007669"/>
    <property type="project" value="TreeGrafter"/>
</dbReference>
<dbReference type="PANTHER" id="PTHR10704">
    <property type="entry name" value="CARBOHYDRATE SULFOTRANSFERASE"/>
    <property type="match status" value="1"/>
</dbReference>